<proteinExistence type="predicted"/>
<reference evidence="3 4" key="1">
    <citation type="submission" date="2021-03" db="EMBL/GenBank/DDBJ databases">
        <authorList>
            <person name="Grouzdev D.S."/>
        </authorList>
    </citation>
    <scope>NUCLEOTIDE SEQUENCE [LARGE SCALE GENOMIC DNA]</scope>
    <source>
        <strain evidence="3 4">M50-1</strain>
    </source>
</reference>
<evidence type="ECO:0000256" key="1">
    <source>
        <dbReference type="SAM" id="MobiDB-lite"/>
    </source>
</evidence>
<protein>
    <submittedName>
        <fullName evidence="3">WYL domain-containing protein</fullName>
    </submittedName>
</protein>
<dbReference type="InterPro" id="IPR026881">
    <property type="entry name" value="WYL_dom"/>
</dbReference>
<dbReference type="Pfam" id="PF13280">
    <property type="entry name" value="WYL"/>
    <property type="match status" value="1"/>
</dbReference>
<evidence type="ECO:0000313" key="3">
    <source>
        <dbReference type="EMBL" id="MBP1468467.1"/>
    </source>
</evidence>
<dbReference type="InterPro" id="IPR051534">
    <property type="entry name" value="CBASS_pafABC_assoc_protein"/>
</dbReference>
<comment type="caution">
    <text evidence="3">The sequence shown here is derived from an EMBL/GenBank/DDBJ whole genome shotgun (WGS) entry which is preliminary data.</text>
</comment>
<name>A0ABS4DGA4_9CHLR</name>
<evidence type="ECO:0000313" key="4">
    <source>
        <dbReference type="Proteomes" id="UP001193081"/>
    </source>
</evidence>
<dbReference type="RefSeq" id="WP_135481256.1">
    <property type="nucleotide sequence ID" value="NZ_SIJK02000070.1"/>
</dbReference>
<dbReference type="EMBL" id="SIJK02000070">
    <property type="protein sequence ID" value="MBP1468467.1"/>
    <property type="molecule type" value="Genomic_DNA"/>
</dbReference>
<dbReference type="PANTHER" id="PTHR34580">
    <property type="match status" value="1"/>
</dbReference>
<keyword evidence="4" id="KW-1185">Reference proteome</keyword>
<dbReference type="PROSITE" id="PS52050">
    <property type="entry name" value="WYL"/>
    <property type="match status" value="1"/>
</dbReference>
<feature type="domain" description="WYL" evidence="2">
    <location>
        <begin position="607"/>
        <end position="674"/>
    </location>
</feature>
<accession>A0ABS4DGA4</accession>
<feature type="region of interest" description="Disordered" evidence="1">
    <location>
        <begin position="685"/>
        <end position="725"/>
    </location>
</feature>
<dbReference type="Proteomes" id="UP001193081">
    <property type="component" value="Unassembled WGS sequence"/>
</dbReference>
<organism evidence="3 4">
    <name type="scientific">Candidatus Chloroploca mongolica</name>
    <dbReference type="NCBI Taxonomy" id="2528176"/>
    <lineage>
        <taxon>Bacteria</taxon>
        <taxon>Bacillati</taxon>
        <taxon>Chloroflexota</taxon>
        <taxon>Chloroflexia</taxon>
        <taxon>Chloroflexales</taxon>
        <taxon>Chloroflexineae</taxon>
        <taxon>Oscillochloridaceae</taxon>
        <taxon>Candidatus Chloroploca</taxon>
    </lineage>
</organism>
<dbReference type="PANTHER" id="PTHR34580:SF3">
    <property type="entry name" value="PROTEIN PAFB"/>
    <property type="match status" value="1"/>
</dbReference>
<gene>
    <name evidence="3" type="ORF">EYB53_022330</name>
</gene>
<evidence type="ECO:0000259" key="2">
    <source>
        <dbReference type="Pfam" id="PF13280"/>
    </source>
</evidence>
<sequence>MQAWVSYLADVPVALLRLIAASQRVSLSRRGSRDECLLRVRRALCRPASVRAVYFSLSAEAQAAAQTLRAEPRTLSMQAVTSRYGPLRSLAALRQDRKPRSLAELFVLAGWLLPRPASRQHPCRYVVPPEVRAWLPRPLRIDDARCMPEASLNAVPVSPSDLLAVRAATLVLLAAAQHPVVVVRNGCPSRATLHRLRVGLLPLPVREAEALLRWVTPLLGDLALLAPHGRAAVPAPAAAAWLAAPHATRVQTLVEAWMRAPRPEVALLPPRAAQSGVDWSALRRRLLAWAEHVPVTVVPDEAFVALTAAFGPLADATTHPFRTKRRPPWNHQTMREVWGRSLQGPLRWLGALRGQVEAQAVPGCWEYQAPGELRVAHAAVGPELLAMMPFAHVVGGDEAGLLLRFEQSVIARAVGRGCHLGRARAVLEQQAGSLPPAWEPLFALAGSVRLVQRTVVIGDQPQVLQDLQRYRAIHRLLETILAPGVALVHPGQEELLVAQLAQLGYAAQVLPSRHESVPLPDLTPAETATLLLASQYYQATAPAHAPPGPHDALLERLRAALPAALRNATDTALAHLLATHHATTEPSATPPLHEPPPDHAAQLHRWLQALREAIQKRRVVAVLYQGVLDPYPQERVLQPVRLERHGAVWYAYAYCFLAHGERCFRLDRVWKLEVLDLTQAEEHARSLPTAPADEQGHDDSAKRRKRVPRTGFFASPPPPSEHHPLVRVWLQEEE</sequence>